<evidence type="ECO:0000259" key="1">
    <source>
        <dbReference type="Pfam" id="PF13460"/>
    </source>
</evidence>
<evidence type="ECO:0000313" key="2">
    <source>
        <dbReference type="EMBL" id="MFC0624345.1"/>
    </source>
</evidence>
<accession>A0ABV6QI88</accession>
<dbReference type="InterPro" id="IPR016040">
    <property type="entry name" value="NAD(P)-bd_dom"/>
</dbReference>
<dbReference type="Gene3D" id="3.40.50.720">
    <property type="entry name" value="NAD(P)-binding Rossmann-like Domain"/>
    <property type="match status" value="1"/>
</dbReference>
<name>A0ABV6QI88_9ACTN</name>
<comment type="caution">
    <text evidence="2">The sequence shown here is derived from an EMBL/GenBank/DDBJ whole genome shotgun (WGS) entry which is preliminary data.</text>
</comment>
<dbReference type="PANTHER" id="PTHR43162">
    <property type="match status" value="1"/>
</dbReference>
<proteinExistence type="predicted"/>
<feature type="domain" description="NAD(P)-binding" evidence="1">
    <location>
        <begin position="6"/>
        <end position="98"/>
    </location>
</feature>
<dbReference type="Pfam" id="PF13460">
    <property type="entry name" value="NAD_binding_10"/>
    <property type="match status" value="1"/>
</dbReference>
<sequence length="107" mass="10923">MILVCGATGNIGSALVEALVAADEPVRALVRQADRAPAGAEAVVGDLHQPETFLDALSGVDGLFMLSGYNDEDKLLAAAQTAEVRHVALLSSASLDGTDTTNAGAFR</sequence>
<gene>
    <name evidence="2" type="ORF">ACFFGN_09755</name>
</gene>
<dbReference type="Proteomes" id="UP001589890">
    <property type="component" value="Unassembled WGS sequence"/>
</dbReference>
<dbReference type="PANTHER" id="PTHR43162:SF1">
    <property type="entry name" value="PRESTALK A DIFFERENTIATION PROTEIN A"/>
    <property type="match status" value="1"/>
</dbReference>
<reference evidence="2 3" key="1">
    <citation type="submission" date="2024-09" db="EMBL/GenBank/DDBJ databases">
        <authorList>
            <person name="Sun Q."/>
            <person name="Mori K."/>
        </authorList>
    </citation>
    <scope>NUCLEOTIDE SEQUENCE [LARGE SCALE GENOMIC DNA]</scope>
    <source>
        <strain evidence="2 3">CGMCC 1.15906</strain>
    </source>
</reference>
<keyword evidence="3" id="KW-1185">Reference proteome</keyword>
<dbReference type="EMBL" id="JBHLTC010000011">
    <property type="protein sequence ID" value="MFC0624345.1"/>
    <property type="molecule type" value="Genomic_DNA"/>
</dbReference>
<dbReference type="RefSeq" id="WP_380045597.1">
    <property type="nucleotide sequence ID" value="NZ_JBHLTC010000011.1"/>
</dbReference>
<organism evidence="2 3">
    <name type="scientific">Kribbella deserti</name>
    <dbReference type="NCBI Taxonomy" id="1926257"/>
    <lineage>
        <taxon>Bacteria</taxon>
        <taxon>Bacillati</taxon>
        <taxon>Actinomycetota</taxon>
        <taxon>Actinomycetes</taxon>
        <taxon>Propionibacteriales</taxon>
        <taxon>Kribbellaceae</taxon>
        <taxon>Kribbella</taxon>
    </lineage>
</organism>
<dbReference type="InterPro" id="IPR036291">
    <property type="entry name" value="NAD(P)-bd_dom_sf"/>
</dbReference>
<dbReference type="SUPFAM" id="SSF51735">
    <property type="entry name" value="NAD(P)-binding Rossmann-fold domains"/>
    <property type="match status" value="1"/>
</dbReference>
<evidence type="ECO:0000313" key="3">
    <source>
        <dbReference type="Proteomes" id="UP001589890"/>
    </source>
</evidence>
<protein>
    <submittedName>
        <fullName evidence="2">SDR family oxidoreductase</fullName>
    </submittedName>
</protein>
<dbReference type="InterPro" id="IPR051604">
    <property type="entry name" value="Ergot_Alk_Oxidoreductase"/>
</dbReference>